<keyword evidence="1" id="KW-0560">Oxidoreductase</keyword>
<protein>
    <submittedName>
        <fullName evidence="3">NADP-dependent oxidoreductase</fullName>
    </submittedName>
</protein>
<dbReference type="PANTHER" id="PTHR43205">
    <property type="entry name" value="PROSTAGLANDIN REDUCTASE"/>
    <property type="match status" value="1"/>
</dbReference>
<dbReference type="Gene3D" id="3.90.180.10">
    <property type="entry name" value="Medium-chain alcohol dehydrogenases, catalytic domain"/>
    <property type="match status" value="1"/>
</dbReference>
<feature type="domain" description="Enoyl reductase (ER)" evidence="2">
    <location>
        <begin position="19"/>
        <end position="343"/>
    </location>
</feature>
<evidence type="ECO:0000313" key="4">
    <source>
        <dbReference type="Proteomes" id="UP000249590"/>
    </source>
</evidence>
<dbReference type="SUPFAM" id="SSF51735">
    <property type="entry name" value="NAD(P)-binding Rossmann-fold domains"/>
    <property type="match status" value="1"/>
</dbReference>
<dbReference type="CDD" id="cd05288">
    <property type="entry name" value="PGDH"/>
    <property type="match status" value="1"/>
</dbReference>
<dbReference type="Pfam" id="PF16884">
    <property type="entry name" value="ADH_N_2"/>
    <property type="match status" value="1"/>
</dbReference>
<dbReference type="InterPro" id="IPR011032">
    <property type="entry name" value="GroES-like_sf"/>
</dbReference>
<dbReference type="Proteomes" id="UP000249590">
    <property type="component" value="Unassembled WGS sequence"/>
</dbReference>
<evidence type="ECO:0000259" key="2">
    <source>
        <dbReference type="SMART" id="SM00829"/>
    </source>
</evidence>
<gene>
    <name evidence="3" type="ORF">DLJ53_26180</name>
</gene>
<dbReference type="AlphaFoldDB" id="A0A8B2NNH0"/>
<proteinExistence type="predicted"/>
<organism evidence="3 4">
    <name type="scientific">Acuticoccus sediminis</name>
    <dbReference type="NCBI Taxonomy" id="2184697"/>
    <lineage>
        <taxon>Bacteria</taxon>
        <taxon>Pseudomonadati</taxon>
        <taxon>Pseudomonadota</taxon>
        <taxon>Alphaproteobacteria</taxon>
        <taxon>Hyphomicrobiales</taxon>
        <taxon>Amorphaceae</taxon>
        <taxon>Acuticoccus</taxon>
    </lineage>
</organism>
<name>A0A8B2NNH0_9HYPH</name>
<sequence length="350" mass="37037">MPTPMQRIVLASRPTGAPTEDNFRLESAELRDPGEKEVAVENLYLSLDPYMRGRMDDAKSYAKPVEVGATMEGGTVGRVIASNSSRFAEGDLVVGQFGWATHGVLPANQLRHAATDYAPPSASLGVLGMPGFTGWYGLKELGRPKSGETLVVAAATGPVGQMVGQLGKALGLRAVGVAGGEDKCRFAVETLGFDACLDHHAYPDVPAMREALAKAAPDGIDVYYENVGGKVLEAVLSLMNPFGRIPVCGTIAYYNLGGLGAGDAPGPNMLPRAMRSILVNKLNVHGFIIMDHWDRYGDFLAEVGPMVKDGRIKYQEDIAEGLANAPAKFISMLKGGNFGKTVVKLTGDAA</sequence>
<dbReference type="EMBL" id="QHHQ01000007">
    <property type="protein sequence ID" value="RAH98209.1"/>
    <property type="molecule type" value="Genomic_DNA"/>
</dbReference>
<dbReference type="PANTHER" id="PTHR43205:SF7">
    <property type="entry name" value="PROSTAGLANDIN REDUCTASE 1"/>
    <property type="match status" value="1"/>
</dbReference>
<dbReference type="SMART" id="SM00829">
    <property type="entry name" value="PKS_ER"/>
    <property type="match status" value="1"/>
</dbReference>
<dbReference type="InterPro" id="IPR013149">
    <property type="entry name" value="ADH-like_C"/>
</dbReference>
<dbReference type="Gene3D" id="3.40.50.720">
    <property type="entry name" value="NAD(P)-binding Rossmann-like Domain"/>
    <property type="match status" value="1"/>
</dbReference>
<dbReference type="InterPro" id="IPR041694">
    <property type="entry name" value="ADH_N_2"/>
</dbReference>
<comment type="caution">
    <text evidence="3">The sequence shown here is derived from an EMBL/GenBank/DDBJ whole genome shotgun (WGS) entry which is preliminary data.</text>
</comment>
<evidence type="ECO:0000313" key="3">
    <source>
        <dbReference type="EMBL" id="RAH98209.1"/>
    </source>
</evidence>
<dbReference type="InterPro" id="IPR020843">
    <property type="entry name" value="ER"/>
</dbReference>
<dbReference type="OrthoDB" id="9805663at2"/>
<evidence type="ECO:0000256" key="1">
    <source>
        <dbReference type="ARBA" id="ARBA00023002"/>
    </source>
</evidence>
<dbReference type="InterPro" id="IPR045010">
    <property type="entry name" value="MDR_fam"/>
</dbReference>
<dbReference type="SUPFAM" id="SSF50129">
    <property type="entry name" value="GroES-like"/>
    <property type="match status" value="1"/>
</dbReference>
<accession>A0A8B2NNH0</accession>
<dbReference type="Pfam" id="PF00107">
    <property type="entry name" value="ADH_zinc_N"/>
    <property type="match status" value="1"/>
</dbReference>
<keyword evidence="4" id="KW-1185">Reference proteome</keyword>
<dbReference type="FunFam" id="3.40.50.720:FF:000121">
    <property type="entry name" value="Prostaglandin reductase 2"/>
    <property type="match status" value="1"/>
</dbReference>
<reference evidence="3 4" key="1">
    <citation type="submission" date="2018-05" db="EMBL/GenBank/DDBJ databases">
        <title>Acuticoccus sediminis sp. nov., isolated from deep-sea sediment of Indian Ocean.</title>
        <authorList>
            <person name="Liu X."/>
            <person name="Lai Q."/>
            <person name="Du Y."/>
            <person name="Sun F."/>
            <person name="Zhang X."/>
            <person name="Wang S."/>
            <person name="Shao Z."/>
        </authorList>
    </citation>
    <scope>NUCLEOTIDE SEQUENCE [LARGE SCALE GENOMIC DNA]</scope>
    <source>
        <strain evidence="3 4">PTG4-2</strain>
    </source>
</reference>
<dbReference type="GO" id="GO:0016628">
    <property type="term" value="F:oxidoreductase activity, acting on the CH-CH group of donors, NAD or NADP as acceptor"/>
    <property type="evidence" value="ECO:0007669"/>
    <property type="project" value="InterPro"/>
</dbReference>
<dbReference type="InterPro" id="IPR036291">
    <property type="entry name" value="NAD(P)-bd_dom_sf"/>
</dbReference>